<dbReference type="SUPFAM" id="SSF52540">
    <property type="entry name" value="P-loop containing nucleoside triphosphate hydrolases"/>
    <property type="match status" value="1"/>
</dbReference>
<dbReference type="GO" id="GO:0005886">
    <property type="term" value="C:plasma membrane"/>
    <property type="evidence" value="ECO:0007669"/>
    <property type="project" value="TreeGrafter"/>
</dbReference>
<organism evidence="6 7">
    <name type="scientific">Trichoglossum hirsutum</name>
    <dbReference type="NCBI Taxonomy" id="265104"/>
    <lineage>
        <taxon>Eukaryota</taxon>
        <taxon>Fungi</taxon>
        <taxon>Dikarya</taxon>
        <taxon>Ascomycota</taxon>
        <taxon>Pezizomycotina</taxon>
        <taxon>Geoglossomycetes</taxon>
        <taxon>Geoglossales</taxon>
        <taxon>Geoglossaceae</taxon>
        <taxon>Trichoglossum</taxon>
    </lineage>
</organism>
<comment type="caution">
    <text evidence="6">The sequence shown here is derived from an EMBL/GenBank/DDBJ whole genome shotgun (WGS) entry which is preliminary data.</text>
</comment>
<evidence type="ECO:0000256" key="3">
    <source>
        <dbReference type="SAM" id="Coils"/>
    </source>
</evidence>
<dbReference type="Pfam" id="PF01031">
    <property type="entry name" value="Dynamin_M"/>
    <property type="match status" value="1"/>
</dbReference>
<reference evidence="6" key="1">
    <citation type="submission" date="2021-03" db="EMBL/GenBank/DDBJ databases">
        <title>Comparative genomics and phylogenomic investigation of the class Geoglossomycetes provide insights into ecological specialization and systematics.</title>
        <authorList>
            <person name="Melie T."/>
            <person name="Pirro S."/>
            <person name="Miller A.N."/>
            <person name="Quandt A."/>
        </authorList>
    </citation>
    <scope>NUCLEOTIDE SEQUENCE</scope>
    <source>
        <strain evidence="6">CAQ_001_2017</strain>
    </source>
</reference>
<keyword evidence="3" id="KW-0175">Coiled coil</keyword>
<dbReference type="PANTHER" id="PTHR11566">
    <property type="entry name" value="DYNAMIN"/>
    <property type="match status" value="1"/>
</dbReference>
<dbReference type="InterPro" id="IPR003130">
    <property type="entry name" value="GED"/>
</dbReference>
<evidence type="ECO:0000313" key="7">
    <source>
        <dbReference type="Proteomes" id="UP000750711"/>
    </source>
</evidence>
<protein>
    <recommendedName>
        <fullName evidence="5">GED domain-containing protein</fullName>
    </recommendedName>
</protein>
<keyword evidence="1" id="KW-0547">Nucleotide-binding</keyword>
<feature type="region of interest" description="Disordered" evidence="4">
    <location>
        <begin position="1"/>
        <end position="26"/>
    </location>
</feature>
<dbReference type="Gene3D" id="3.40.50.300">
    <property type="entry name" value="P-loop containing nucleotide triphosphate hydrolases"/>
    <property type="match status" value="1"/>
</dbReference>
<dbReference type="EMBL" id="JAGHQM010000607">
    <property type="protein sequence ID" value="KAH0559399.1"/>
    <property type="molecule type" value="Genomic_DNA"/>
</dbReference>
<accession>A0A9P8LBQ2</accession>
<dbReference type="GO" id="GO:0003924">
    <property type="term" value="F:GTPase activity"/>
    <property type="evidence" value="ECO:0007669"/>
    <property type="project" value="InterPro"/>
</dbReference>
<name>A0A9P8LBQ2_9PEZI</name>
<sequence length="923" mass="104133">MGNLCHDPSPPALPSTVDYSTESSGSTVPFDAYTSTGNATADEGYQTASAITMHAPSDLDVNAAATRPIEGHSDHLKATSDEISDILARKESSPHTTPSEPGLEILGRGMREMVEVINRLRQVGVEDFVLPLPKIAVVGNQSAGKSSLIEAISGIRVPRTCTRCPLEINLTESAISGSPWTCRVSLRHKFFHSPLDSRFAKPDTFDSMSSYYGDSINGYSRGGSLGPWIERSVAEEIHFRDVFNKDEVEAVLVRAQRAILNPSQDWKKFLSTGNLHFDAEDTEREDFEVKFSPNIVRMNISGPGLPNLSFVDLPGIIEAPETDNEMYLVPLIKELVRGYIDNKDCLVLLAVPMTDDAENQSASSIAKQICKDRCIGALTKPDMVQPGEHLKWKRILEGYKHELQHGYFVTKQPSQSRLKDGIDHMTARKEELEFFDSQEPWKTELSNTKDRFGKLLRERFGTLALQTYLSETLTKLIRFRLPEIKSRVTEEADRVNEELLSLPEPPATNLLKQLCMKLYRLQWVVGQGIGGANEHNKLNEDWQNAADKFAEIIINSSPKLNISDGAPRLVESPVNQRTAPRIPGTPTPVKQRAKVVSTISLDSDDDDTPTQHQQKARKRTSNVETVPSTPAAKRLKKGPESQMAAKTNSVAKVFTLEEVRQESRRVSNNRIRHQIDPNAINHLTKLSIKRWDEPMKKFVAQTGSLFREYLKRAINEVFLEYENTALFREVHSITETFLKDQIQEQLDTANSYYRQEMNLVFTLKDLTAAKKVVLRRLEEDREQACRDEIERCRQQMEECTTPQQRAKALKPSSSSSTSSAGRPGADEFQKELEYLAEVVVYYEHASVRFVDNVCASILLGIFMACRDSLHTLLYDKLGIEEPGADERCKRLMVENDDRERRRTDLREKKKMLDKALEELTHLG</sequence>
<feature type="region of interest" description="Disordered" evidence="4">
    <location>
        <begin position="802"/>
        <end position="824"/>
    </location>
</feature>
<dbReference type="InterPro" id="IPR001401">
    <property type="entry name" value="Dynamin_GTPase"/>
</dbReference>
<dbReference type="GO" id="GO:0008017">
    <property type="term" value="F:microtubule binding"/>
    <property type="evidence" value="ECO:0007669"/>
    <property type="project" value="TreeGrafter"/>
</dbReference>
<dbReference type="Pfam" id="PF02212">
    <property type="entry name" value="GED"/>
    <property type="match status" value="1"/>
</dbReference>
<dbReference type="InterPro" id="IPR000375">
    <property type="entry name" value="Dynamin_stalk"/>
</dbReference>
<dbReference type="AlphaFoldDB" id="A0A9P8LBQ2"/>
<feature type="coiled-coil region" evidence="3">
    <location>
        <begin position="888"/>
        <end position="922"/>
    </location>
</feature>
<dbReference type="GO" id="GO:0005737">
    <property type="term" value="C:cytoplasm"/>
    <property type="evidence" value="ECO:0007669"/>
    <property type="project" value="TreeGrafter"/>
</dbReference>
<dbReference type="Proteomes" id="UP000750711">
    <property type="component" value="Unassembled WGS sequence"/>
</dbReference>
<gene>
    <name evidence="6" type="ORF">GP486_004084</name>
</gene>
<feature type="region of interest" description="Disordered" evidence="4">
    <location>
        <begin position="572"/>
        <end position="644"/>
    </location>
</feature>
<dbReference type="Gene3D" id="1.20.120.1240">
    <property type="entry name" value="Dynamin, middle domain"/>
    <property type="match status" value="1"/>
</dbReference>
<dbReference type="GO" id="GO:0005525">
    <property type="term" value="F:GTP binding"/>
    <property type="evidence" value="ECO:0007669"/>
    <property type="project" value="InterPro"/>
</dbReference>
<proteinExistence type="predicted"/>
<keyword evidence="2" id="KW-0342">GTP-binding</keyword>
<dbReference type="Pfam" id="PF00350">
    <property type="entry name" value="Dynamin_N"/>
    <property type="match status" value="1"/>
</dbReference>
<keyword evidence="7" id="KW-1185">Reference proteome</keyword>
<feature type="domain" description="GED" evidence="5">
    <location>
        <begin position="831"/>
        <end position="923"/>
    </location>
</feature>
<evidence type="ECO:0000256" key="1">
    <source>
        <dbReference type="ARBA" id="ARBA00022741"/>
    </source>
</evidence>
<evidence type="ECO:0000313" key="6">
    <source>
        <dbReference type="EMBL" id="KAH0559399.1"/>
    </source>
</evidence>
<dbReference type="InterPro" id="IPR045063">
    <property type="entry name" value="Dynamin_N"/>
</dbReference>
<dbReference type="InterPro" id="IPR027417">
    <property type="entry name" value="P-loop_NTPase"/>
</dbReference>
<dbReference type="GO" id="GO:0031623">
    <property type="term" value="P:receptor internalization"/>
    <property type="evidence" value="ECO:0007669"/>
    <property type="project" value="TreeGrafter"/>
</dbReference>
<dbReference type="PANTHER" id="PTHR11566:SF131">
    <property type="entry name" value="GTPASE, PUTATIVE (AFU_ORTHOLOGUE AFUA_6G07630)-RELATED"/>
    <property type="match status" value="1"/>
</dbReference>
<dbReference type="CDD" id="cd08771">
    <property type="entry name" value="DLP_1"/>
    <property type="match status" value="1"/>
</dbReference>
<evidence type="ECO:0000256" key="4">
    <source>
        <dbReference type="SAM" id="MobiDB-lite"/>
    </source>
</evidence>
<feature type="compositionally biased region" description="Polar residues" evidence="4">
    <location>
        <begin position="17"/>
        <end position="26"/>
    </location>
</feature>
<dbReference type="GO" id="GO:0005874">
    <property type="term" value="C:microtubule"/>
    <property type="evidence" value="ECO:0007669"/>
    <property type="project" value="TreeGrafter"/>
</dbReference>
<evidence type="ECO:0000256" key="2">
    <source>
        <dbReference type="ARBA" id="ARBA00023134"/>
    </source>
</evidence>
<dbReference type="SMART" id="SM00053">
    <property type="entry name" value="DYNc"/>
    <property type="match status" value="1"/>
</dbReference>
<evidence type="ECO:0000259" key="5">
    <source>
        <dbReference type="PROSITE" id="PS51388"/>
    </source>
</evidence>
<dbReference type="InterPro" id="IPR020850">
    <property type="entry name" value="GED_dom"/>
</dbReference>
<dbReference type="PROSITE" id="PS51388">
    <property type="entry name" value="GED"/>
    <property type="match status" value="1"/>
</dbReference>
<dbReference type="InterPro" id="IPR022812">
    <property type="entry name" value="Dynamin"/>
</dbReference>